<dbReference type="InterPro" id="IPR032819">
    <property type="entry name" value="TruB_C"/>
</dbReference>
<dbReference type="RefSeq" id="WP_010023321.1">
    <property type="nucleotide sequence ID" value="NZ_AFVQ02000052.1"/>
</dbReference>
<dbReference type="InterPro" id="IPR014780">
    <property type="entry name" value="tRNA_psdUridine_synth_TruB"/>
</dbReference>
<name>A0A0U1QQN0_9BACL</name>
<evidence type="ECO:0000256" key="1">
    <source>
        <dbReference type="ARBA" id="ARBA00000385"/>
    </source>
</evidence>
<dbReference type="SUPFAM" id="SSF55120">
    <property type="entry name" value="Pseudouridine synthase"/>
    <property type="match status" value="1"/>
</dbReference>
<organism evidence="8 9">
    <name type="scientific">Sporolactobacillus inulinus CASD</name>
    <dbReference type="NCBI Taxonomy" id="1069536"/>
    <lineage>
        <taxon>Bacteria</taxon>
        <taxon>Bacillati</taxon>
        <taxon>Bacillota</taxon>
        <taxon>Bacilli</taxon>
        <taxon>Bacillales</taxon>
        <taxon>Sporolactobacillaceae</taxon>
        <taxon>Sporolactobacillus</taxon>
    </lineage>
</organism>
<sequence>MPEYNGLLPLYKPRGMTSHDCVFRLRKLLKFRKIGHTGTLDPAVDGVLVLCLGKATKIAQYLLDYSKIYQGVIRLGSSTTTEDATGDVIETIPVEKHLDRAYVEKILSRFVGDIEQTAPMYSAVKVNGRKLYEYARKGIAVTPPVRHVTIYHFDLDSDAASFSVDIPFKVACSKGTYIRTLAVDVGRGMGYPAHLHHMTRIQAGPFSSGDCVSFEEIERFIQENTFESVLKPLEFALRSMDHWVVDQQTAERVVHGALLTAPEGFGDGPYAVFSKHSECLAIYRRHPQKPEKLKPEKVLANSSTVLS</sequence>
<evidence type="ECO:0000256" key="4">
    <source>
        <dbReference type="ARBA" id="ARBA00023235"/>
    </source>
</evidence>
<dbReference type="InterPro" id="IPR002501">
    <property type="entry name" value="PsdUridine_synth_N"/>
</dbReference>
<evidence type="ECO:0000259" key="6">
    <source>
        <dbReference type="Pfam" id="PF01509"/>
    </source>
</evidence>
<comment type="caution">
    <text evidence="8">The sequence shown here is derived from an EMBL/GenBank/DDBJ whole genome shotgun (WGS) entry which is preliminary data.</text>
</comment>
<feature type="domain" description="Pseudouridine synthase II N-terminal" evidence="6">
    <location>
        <begin position="26"/>
        <end position="178"/>
    </location>
</feature>
<dbReference type="NCBIfam" id="TIGR00431">
    <property type="entry name" value="TruB"/>
    <property type="match status" value="1"/>
</dbReference>
<evidence type="ECO:0000256" key="3">
    <source>
        <dbReference type="ARBA" id="ARBA00022694"/>
    </source>
</evidence>
<dbReference type="EMBL" id="AFVQ02000052">
    <property type="protein sequence ID" value="KLI03114.1"/>
    <property type="molecule type" value="Genomic_DNA"/>
</dbReference>
<evidence type="ECO:0000259" key="7">
    <source>
        <dbReference type="Pfam" id="PF16198"/>
    </source>
</evidence>
<dbReference type="HAMAP" id="MF_01080">
    <property type="entry name" value="TruB_bact"/>
    <property type="match status" value="1"/>
</dbReference>
<feature type="domain" description="tRNA pseudouridylate synthase B C-terminal" evidence="7">
    <location>
        <begin position="179"/>
        <end position="237"/>
    </location>
</feature>
<dbReference type="CDD" id="cd02573">
    <property type="entry name" value="PseudoU_synth_EcTruB"/>
    <property type="match status" value="1"/>
</dbReference>
<dbReference type="PANTHER" id="PTHR13767:SF2">
    <property type="entry name" value="PSEUDOURIDYLATE SYNTHASE TRUB1"/>
    <property type="match status" value="1"/>
</dbReference>
<dbReference type="GO" id="GO:0003723">
    <property type="term" value="F:RNA binding"/>
    <property type="evidence" value="ECO:0007669"/>
    <property type="project" value="InterPro"/>
</dbReference>
<keyword evidence="4 5" id="KW-0413">Isomerase</keyword>
<reference evidence="8 9" key="1">
    <citation type="journal article" date="2011" name="J. Bacteriol.">
        <title>Draft genome sequence of Sporolactobacillus inulinus strain CASD, an efficient D-lactic acid-producing bacterium with high-concentration lactate tolerance capability.</title>
        <authorList>
            <person name="Yu B."/>
            <person name="Su F."/>
            <person name="Wang L."/>
            <person name="Xu K."/>
            <person name="Zhao B."/>
            <person name="Xu P."/>
        </authorList>
    </citation>
    <scope>NUCLEOTIDE SEQUENCE [LARGE SCALE GENOMIC DNA]</scope>
    <source>
        <strain evidence="8 9">CASD</strain>
    </source>
</reference>
<accession>A0A0U1QQN0</accession>
<evidence type="ECO:0000313" key="9">
    <source>
        <dbReference type="Proteomes" id="UP000035553"/>
    </source>
</evidence>
<dbReference type="PANTHER" id="PTHR13767">
    <property type="entry name" value="TRNA-PSEUDOURIDINE SYNTHASE"/>
    <property type="match status" value="1"/>
</dbReference>
<comment type="function">
    <text evidence="5">Responsible for synthesis of pseudouridine from uracil-55 in the psi GC loop of transfer RNAs.</text>
</comment>
<dbReference type="Proteomes" id="UP000035553">
    <property type="component" value="Unassembled WGS sequence"/>
</dbReference>
<protein>
    <recommendedName>
        <fullName evidence="5">tRNA pseudouridine synthase B</fullName>
        <ecNumber evidence="5">5.4.99.25</ecNumber>
    </recommendedName>
    <alternativeName>
        <fullName evidence="5">tRNA pseudouridine(55) synthase</fullName>
        <shortName evidence="5">Psi55 synthase</shortName>
    </alternativeName>
    <alternativeName>
        <fullName evidence="5">tRNA pseudouridylate synthase</fullName>
    </alternativeName>
    <alternativeName>
        <fullName evidence="5">tRNA-uridine isomerase</fullName>
    </alternativeName>
</protein>
<dbReference type="GO" id="GO:1990481">
    <property type="term" value="P:mRNA pseudouridine synthesis"/>
    <property type="evidence" value="ECO:0007669"/>
    <property type="project" value="TreeGrafter"/>
</dbReference>
<dbReference type="Pfam" id="PF01509">
    <property type="entry name" value="TruB_N"/>
    <property type="match status" value="1"/>
</dbReference>
<dbReference type="OrthoDB" id="9802309at2"/>
<gene>
    <name evidence="5 8" type="primary">truB</name>
    <name evidence="8" type="ORF">SINU_04330</name>
</gene>
<feature type="active site" description="Nucleophile" evidence="5">
    <location>
        <position position="41"/>
    </location>
</feature>
<evidence type="ECO:0000256" key="5">
    <source>
        <dbReference type="HAMAP-Rule" id="MF_01080"/>
    </source>
</evidence>
<comment type="catalytic activity">
    <reaction evidence="1 5">
        <text>uridine(55) in tRNA = pseudouridine(55) in tRNA</text>
        <dbReference type="Rhea" id="RHEA:42532"/>
        <dbReference type="Rhea" id="RHEA-COMP:10101"/>
        <dbReference type="Rhea" id="RHEA-COMP:10102"/>
        <dbReference type="ChEBI" id="CHEBI:65314"/>
        <dbReference type="ChEBI" id="CHEBI:65315"/>
        <dbReference type="EC" id="5.4.99.25"/>
    </reaction>
</comment>
<dbReference type="FunFam" id="3.30.2350.10:FF:000011">
    <property type="entry name" value="tRNA pseudouridine synthase B"/>
    <property type="match status" value="1"/>
</dbReference>
<dbReference type="STRING" id="1069536.SINU_04330"/>
<dbReference type="Gene3D" id="3.30.2350.10">
    <property type="entry name" value="Pseudouridine synthase"/>
    <property type="match status" value="1"/>
</dbReference>
<dbReference type="EC" id="5.4.99.25" evidence="5"/>
<comment type="similarity">
    <text evidence="2 5">Belongs to the pseudouridine synthase TruB family. Type 1 subfamily.</text>
</comment>
<keyword evidence="3 5" id="KW-0819">tRNA processing</keyword>
<evidence type="ECO:0000313" key="8">
    <source>
        <dbReference type="EMBL" id="KLI03114.1"/>
    </source>
</evidence>
<proteinExistence type="inferred from homology"/>
<dbReference type="AlphaFoldDB" id="A0A0U1QQN0"/>
<keyword evidence="9" id="KW-1185">Reference proteome</keyword>
<dbReference type="GO" id="GO:0031119">
    <property type="term" value="P:tRNA pseudouridine synthesis"/>
    <property type="evidence" value="ECO:0007669"/>
    <property type="project" value="UniProtKB-UniRule"/>
</dbReference>
<dbReference type="Pfam" id="PF16198">
    <property type="entry name" value="TruB_C_2"/>
    <property type="match status" value="1"/>
</dbReference>
<dbReference type="GO" id="GO:0160148">
    <property type="term" value="F:tRNA pseudouridine(55) synthase activity"/>
    <property type="evidence" value="ECO:0007669"/>
    <property type="project" value="UniProtKB-EC"/>
</dbReference>
<dbReference type="InterPro" id="IPR020103">
    <property type="entry name" value="PsdUridine_synth_cat_dom_sf"/>
</dbReference>
<evidence type="ECO:0000256" key="2">
    <source>
        <dbReference type="ARBA" id="ARBA00005642"/>
    </source>
</evidence>